<dbReference type="RefSeq" id="WP_204500428.1">
    <property type="nucleotide sequence ID" value="NZ_JACJKJ010000009.1"/>
</dbReference>
<dbReference type="EMBL" id="JACJKJ010000009">
    <property type="protein sequence ID" value="MBM6806621.1"/>
    <property type="molecule type" value="Genomic_DNA"/>
</dbReference>
<proteinExistence type="predicted"/>
<evidence type="ECO:0000313" key="1">
    <source>
        <dbReference type="EMBL" id="MBM6806621.1"/>
    </source>
</evidence>
<reference evidence="1 2" key="1">
    <citation type="journal article" date="2021" name="Sci. Rep.">
        <title>The distribution of antibiotic resistance genes in chicken gut microbiota commensals.</title>
        <authorList>
            <person name="Juricova H."/>
            <person name="Matiasovicova J."/>
            <person name="Kubasova T."/>
            <person name="Cejkova D."/>
            <person name="Rychlik I."/>
        </authorList>
    </citation>
    <scope>NUCLEOTIDE SEQUENCE [LARGE SCALE GENOMIC DNA]</scope>
    <source>
        <strain evidence="1 2">An768</strain>
    </source>
</reference>
<organism evidence="1 2">
    <name type="scientific">Bacteroides caecicola</name>
    <dbReference type="NCBI Taxonomy" id="1462569"/>
    <lineage>
        <taxon>Bacteria</taxon>
        <taxon>Pseudomonadati</taxon>
        <taxon>Bacteroidota</taxon>
        <taxon>Bacteroidia</taxon>
        <taxon>Bacteroidales</taxon>
        <taxon>Bacteroidaceae</taxon>
        <taxon>Bacteroides</taxon>
    </lineage>
</organism>
<protein>
    <submittedName>
        <fullName evidence="1">Uncharacterized protein</fullName>
    </submittedName>
</protein>
<sequence>MKKNKDTRFDADFSQFILDGSNKSNYPFFELESEKDSDIKIDSEEDLDFEFDSEESLDDTLELEHIDNYRLQFFELPEIFSRFDIVGFDKKDLEVNLMINDCKYDEIDKIEFKYGKVKEFDYTLLDFSKIELECPEALYMLALKDRNKEIYIFTFEISENKFCLGKLEKGRHNNMGFYNKLPHEEFIDLCTKKI</sequence>
<evidence type="ECO:0000313" key="2">
    <source>
        <dbReference type="Proteomes" id="UP000782117"/>
    </source>
</evidence>
<accession>A0ABS2F938</accession>
<gene>
    <name evidence="1" type="ORF">H6A24_08950</name>
</gene>
<dbReference type="Proteomes" id="UP000782117">
    <property type="component" value="Unassembled WGS sequence"/>
</dbReference>
<keyword evidence="2" id="KW-1185">Reference proteome</keyword>
<comment type="caution">
    <text evidence="1">The sequence shown here is derived from an EMBL/GenBank/DDBJ whole genome shotgun (WGS) entry which is preliminary data.</text>
</comment>
<name>A0ABS2F938_9BACE</name>